<feature type="domain" description="Methyltransferase type 11" evidence="2">
    <location>
        <begin position="41"/>
        <end position="140"/>
    </location>
</feature>
<protein>
    <submittedName>
        <fullName evidence="3">Methyltransferase domain-containing protein</fullName>
    </submittedName>
</protein>
<feature type="coiled-coil region" evidence="1">
    <location>
        <begin position="221"/>
        <end position="406"/>
    </location>
</feature>
<keyword evidence="4" id="KW-1185">Reference proteome</keyword>
<dbReference type="SUPFAM" id="SSF53335">
    <property type="entry name" value="S-adenosyl-L-methionine-dependent methyltransferases"/>
    <property type="match status" value="1"/>
</dbReference>
<dbReference type="GO" id="GO:0008168">
    <property type="term" value="F:methyltransferase activity"/>
    <property type="evidence" value="ECO:0007669"/>
    <property type="project" value="UniProtKB-KW"/>
</dbReference>
<evidence type="ECO:0000313" key="3">
    <source>
        <dbReference type="EMBL" id="MBS3679330.1"/>
    </source>
</evidence>
<dbReference type="GO" id="GO:0032259">
    <property type="term" value="P:methylation"/>
    <property type="evidence" value="ECO:0007669"/>
    <property type="project" value="UniProtKB-KW"/>
</dbReference>
<dbReference type="InterPro" id="IPR013216">
    <property type="entry name" value="Methyltransf_11"/>
</dbReference>
<accession>A0ABS5MAK1</accession>
<keyword evidence="1" id="KW-0175">Coiled coil</keyword>
<name>A0ABS5MAK1_9BACI</name>
<gene>
    <name evidence="3" type="ORF">KGF86_03780</name>
</gene>
<dbReference type="Proteomes" id="UP000681870">
    <property type="component" value="Unassembled WGS sequence"/>
</dbReference>
<reference evidence="3 4" key="1">
    <citation type="submission" date="2021-05" db="EMBL/GenBank/DDBJ databases">
        <title>Ornithinibacillus massiliensis sp. nov.</title>
        <authorList>
            <person name="Iwaza R."/>
            <person name="Lagier J.-C."/>
            <person name="Raoult D."/>
        </authorList>
    </citation>
    <scope>NUCLEOTIDE SEQUENCE [LARGE SCALE GENOMIC DNA]</scope>
    <source>
        <strain evidence="3 4">Marseille-P3601</strain>
    </source>
</reference>
<dbReference type="InterPro" id="IPR029063">
    <property type="entry name" value="SAM-dependent_MTases_sf"/>
</dbReference>
<dbReference type="CDD" id="cd02440">
    <property type="entry name" value="AdoMet_MTases"/>
    <property type="match status" value="1"/>
</dbReference>
<keyword evidence="3" id="KW-0489">Methyltransferase</keyword>
<evidence type="ECO:0000259" key="2">
    <source>
        <dbReference type="Pfam" id="PF08241"/>
    </source>
</evidence>
<dbReference type="PANTHER" id="PTHR43861">
    <property type="entry name" value="TRANS-ACONITATE 2-METHYLTRANSFERASE-RELATED"/>
    <property type="match status" value="1"/>
</dbReference>
<evidence type="ECO:0000256" key="1">
    <source>
        <dbReference type="SAM" id="Coils"/>
    </source>
</evidence>
<evidence type="ECO:0000313" key="4">
    <source>
        <dbReference type="Proteomes" id="UP000681870"/>
    </source>
</evidence>
<dbReference type="Gene3D" id="3.40.50.150">
    <property type="entry name" value="Vaccinia Virus protein VP39"/>
    <property type="match status" value="1"/>
</dbReference>
<dbReference type="RefSeq" id="WP_211741160.1">
    <property type="nucleotide sequence ID" value="NZ_JAGXBY010000001.1"/>
</dbReference>
<keyword evidence="3" id="KW-0808">Transferase</keyword>
<dbReference type="Pfam" id="PF08241">
    <property type="entry name" value="Methyltransf_11"/>
    <property type="match status" value="1"/>
</dbReference>
<comment type="caution">
    <text evidence="3">The sequence shown here is derived from an EMBL/GenBank/DDBJ whole genome shotgun (WGS) entry which is preliminary data.</text>
</comment>
<sequence>MKIPIDRIAEAYFDQMGTSFGKKTRKRIHWICENALGEQILDVGCSQGITSILLGREGKKVIGIDLLKDSIDYAKEMLTGEAEVTKQHVEFINGNFIDYDFKQKKFDSVIFGEVLEHLTDPKRFVRKAYDILAENGQMIITVPFGINDYFDHKKTYYLYELLELQMDLFSIKQIEFFGKWIGIVLTKGSKENLKIDLELLKRLELTFYEIERNYIEELNVKRESLDKLKDVRLLNKQLEKKILDSGKREEKQLIEINKLNIKISELETEIKETTKVKNENILLNEELNRLKESLEIQNTKVDESKNENKEIIESLSMELESHKKEISRLEEDRKATQNKLEIQKKDYEQQVLRLKNENTETKKLLLEAYEKEEKLLKNHSKLTKINKRLEESLNNSEQNYLNEKRMKINSDKLLLEAYSKEERLLNSYSTLLKRYDALKNSKLGNLTIGYWKWRKKRIRR</sequence>
<proteinExistence type="predicted"/>
<dbReference type="EMBL" id="JAGXBY010000001">
    <property type="protein sequence ID" value="MBS3679330.1"/>
    <property type="molecule type" value="Genomic_DNA"/>
</dbReference>
<organism evidence="3 4">
    <name type="scientific">Ornithinibacillus massiliensis</name>
    <dbReference type="NCBI Taxonomy" id="1944633"/>
    <lineage>
        <taxon>Bacteria</taxon>
        <taxon>Bacillati</taxon>
        <taxon>Bacillota</taxon>
        <taxon>Bacilli</taxon>
        <taxon>Bacillales</taxon>
        <taxon>Bacillaceae</taxon>
        <taxon>Ornithinibacillus</taxon>
    </lineage>
</organism>